<dbReference type="InterPro" id="IPR036508">
    <property type="entry name" value="Chitin-bd_dom_sf"/>
</dbReference>
<dbReference type="Proteomes" id="UP001562425">
    <property type="component" value="Unassembled WGS sequence"/>
</dbReference>
<dbReference type="SUPFAM" id="SSF57625">
    <property type="entry name" value="Invertebrate chitin-binding proteins"/>
    <property type="match status" value="1"/>
</dbReference>
<feature type="signal peptide" evidence="2">
    <location>
        <begin position="1"/>
        <end position="26"/>
    </location>
</feature>
<dbReference type="EMBL" id="JBEHCU010009189">
    <property type="protein sequence ID" value="KAL1380345.1"/>
    <property type="molecule type" value="Genomic_DNA"/>
</dbReference>
<dbReference type="AlphaFoldDB" id="A0ABD1CV80"/>
<evidence type="ECO:0000256" key="1">
    <source>
        <dbReference type="ARBA" id="ARBA00022729"/>
    </source>
</evidence>
<dbReference type="Pfam" id="PF01607">
    <property type="entry name" value="CBM_14"/>
    <property type="match status" value="1"/>
</dbReference>
<dbReference type="InterPro" id="IPR017853">
    <property type="entry name" value="GH"/>
</dbReference>
<evidence type="ECO:0000259" key="3">
    <source>
        <dbReference type="PROSITE" id="PS50940"/>
    </source>
</evidence>
<keyword evidence="5" id="KW-1185">Reference proteome</keyword>
<protein>
    <recommendedName>
        <fullName evidence="3">Chitin-binding type-2 domain-containing protein</fullName>
    </recommendedName>
</protein>
<evidence type="ECO:0000313" key="5">
    <source>
        <dbReference type="Proteomes" id="UP001562425"/>
    </source>
</evidence>
<dbReference type="SMART" id="SM00494">
    <property type="entry name" value="ChtBD2"/>
    <property type="match status" value="1"/>
</dbReference>
<sequence length="686" mass="74844">MRDRWAASAVVFLAWAAWMLPTTVVGKQMVCRIDDPSKVRDCRALADCAYRIYPIEFAQQGADQGNNVICGGLNNLVSLYDGAGACRYFGDLISTNAGRTGFATTVQQQLSNGQFRGVDLRCDPTVNGVNQTAYNGALKKLRQFLGRGFTIFAKVDNPDLDPVVIQTLNEDIDIISCPGEEDATTLRAYIANGGIPTRVVIDVLEPPVLTCPINTRPVDVAGRIVQENNLFGATIQVDRDDVNNDCGEGTFPKTRRLKDALDADPNACDFDGFEPDPTDRSRFYGCGGGKRELHQCPPGQLFDGLNGTCIPFIRMECNETTCTILSPLDVNNQTEFIPVPVFFPQEPTTTVLTTLPPTTTTPTDIVCVVNIYPDISDAILDKLAVCDFIIVSNDGLCDFARHLKNYSDAKRVALIRGRAPHAKILRKVEVKFDDNFDPNHAVQNVQASLAAGLFDGVELAFDSAHLDQHGQIKYAQFLKLLKRHLDDHVLISNSFVCQHHLPAFLLNAMSEVLDYVILVPSSQNASAEGNALAPRVYSDSVANCLLNANFPRNKIVLGLPTGGLLVDSSAERESPSNFIPYGNVCELQNEQQRHCEEQQYQNCSLFEDGVKLVYDDTNSAGGRALQVVGCKLRGISIALSYDDPAGICVGSSFPLLGAVQNVFEHRSGVSGFQGCPCGTDESEEEE</sequence>
<dbReference type="Gene3D" id="3.20.20.80">
    <property type="entry name" value="Glycosidases"/>
    <property type="match status" value="2"/>
</dbReference>
<reference evidence="4 5" key="1">
    <citation type="submission" date="2024-05" db="EMBL/GenBank/DDBJ databases">
        <title>Culex pipiens pipiens assembly and annotation.</title>
        <authorList>
            <person name="Alout H."/>
            <person name="Durand T."/>
        </authorList>
    </citation>
    <scope>NUCLEOTIDE SEQUENCE [LARGE SCALE GENOMIC DNA]</scope>
    <source>
        <strain evidence="4">HA-2024</strain>
        <tissue evidence="4">Whole body</tissue>
    </source>
</reference>
<accession>A0ABD1CV80</accession>
<gene>
    <name evidence="4" type="ORF">pipiens_014270</name>
</gene>
<name>A0ABD1CV80_CULPP</name>
<organism evidence="4 5">
    <name type="scientific">Culex pipiens pipiens</name>
    <name type="common">Northern house mosquito</name>
    <dbReference type="NCBI Taxonomy" id="38569"/>
    <lineage>
        <taxon>Eukaryota</taxon>
        <taxon>Metazoa</taxon>
        <taxon>Ecdysozoa</taxon>
        <taxon>Arthropoda</taxon>
        <taxon>Hexapoda</taxon>
        <taxon>Insecta</taxon>
        <taxon>Pterygota</taxon>
        <taxon>Neoptera</taxon>
        <taxon>Endopterygota</taxon>
        <taxon>Diptera</taxon>
        <taxon>Nematocera</taxon>
        <taxon>Culicoidea</taxon>
        <taxon>Culicidae</taxon>
        <taxon>Culicinae</taxon>
        <taxon>Culicini</taxon>
        <taxon>Culex</taxon>
        <taxon>Culex</taxon>
    </lineage>
</organism>
<evidence type="ECO:0000256" key="2">
    <source>
        <dbReference type="SAM" id="SignalP"/>
    </source>
</evidence>
<feature type="domain" description="Chitin-binding type-2" evidence="3">
    <location>
        <begin position="265"/>
        <end position="319"/>
    </location>
</feature>
<comment type="caution">
    <text evidence="4">The sequence shown here is derived from an EMBL/GenBank/DDBJ whole genome shotgun (WGS) entry which is preliminary data.</text>
</comment>
<feature type="chain" id="PRO_5044776430" description="Chitin-binding type-2 domain-containing protein" evidence="2">
    <location>
        <begin position="27"/>
        <end position="686"/>
    </location>
</feature>
<dbReference type="InterPro" id="IPR002557">
    <property type="entry name" value="Chitin-bd_dom"/>
</dbReference>
<dbReference type="SUPFAM" id="SSF51445">
    <property type="entry name" value="(Trans)glycosidases"/>
    <property type="match status" value="2"/>
</dbReference>
<keyword evidence="1 2" id="KW-0732">Signal</keyword>
<evidence type="ECO:0000313" key="4">
    <source>
        <dbReference type="EMBL" id="KAL1380345.1"/>
    </source>
</evidence>
<proteinExistence type="predicted"/>
<dbReference type="PROSITE" id="PS50940">
    <property type="entry name" value="CHIT_BIND_II"/>
    <property type="match status" value="1"/>
</dbReference>